<dbReference type="PANTHER" id="PTHR12001:SF44">
    <property type="entry name" value="GERANYLGERANYL PYROPHOSPHATE SYNTHASE"/>
    <property type="match status" value="1"/>
</dbReference>
<comment type="similarity">
    <text evidence="5">Belongs to the FPP/GGPP synthase family.</text>
</comment>
<dbReference type="AlphaFoldDB" id="A0A0A2KK97"/>
<dbReference type="OrthoDB" id="6921389at2759"/>
<dbReference type="STRING" id="27334.A0A0A2KK97"/>
<dbReference type="GO" id="GO:0046872">
    <property type="term" value="F:metal ion binding"/>
    <property type="evidence" value="ECO:0007669"/>
    <property type="project" value="UniProtKB-KW"/>
</dbReference>
<dbReference type="Proteomes" id="UP000030143">
    <property type="component" value="Unassembled WGS sequence"/>
</dbReference>
<organism evidence="7 8">
    <name type="scientific">Penicillium expansum</name>
    <name type="common">Blue mold rot fungus</name>
    <dbReference type="NCBI Taxonomy" id="27334"/>
    <lineage>
        <taxon>Eukaryota</taxon>
        <taxon>Fungi</taxon>
        <taxon>Dikarya</taxon>
        <taxon>Ascomycota</taxon>
        <taxon>Pezizomycotina</taxon>
        <taxon>Eurotiomycetes</taxon>
        <taxon>Eurotiomycetidae</taxon>
        <taxon>Eurotiales</taxon>
        <taxon>Aspergillaceae</taxon>
        <taxon>Penicillium</taxon>
    </lineage>
</organism>
<gene>
    <name evidence="7" type="ORF">PEX2_060870</name>
</gene>
<dbReference type="Pfam" id="PF00348">
    <property type="entry name" value="polyprenyl_synt"/>
    <property type="match status" value="1"/>
</dbReference>
<dbReference type="InterPro" id="IPR008949">
    <property type="entry name" value="Isoprenoid_synthase_dom_sf"/>
</dbReference>
<dbReference type="InterPro" id="IPR000092">
    <property type="entry name" value="Polyprenyl_synt"/>
</dbReference>
<name>A0A0A2KK97_PENEN</name>
<keyword evidence="2 5" id="KW-0808">Transferase</keyword>
<comment type="caution">
    <text evidence="7">The sequence shown here is derived from an EMBL/GenBank/DDBJ whole genome shotgun (WGS) entry which is preliminary data.</text>
</comment>
<dbReference type="GeneID" id="27678778"/>
<accession>A0A0A2KK97</accession>
<dbReference type="Gene3D" id="1.10.600.10">
    <property type="entry name" value="Farnesyl Diphosphate Synthase"/>
    <property type="match status" value="1"/>
</dbReference>
<evidence type="ECO:0000256" key="4">
    <source>
        <dbReference type="ARBA" id="ARBA00022842"/>
    </source>
</evidence>
<dbReference type="CDD" id="cd00685">
    <property type="entry name" value="Trans_IPPS_HT"/>
    <property type="match status" value="1"/>
</dbReference>
<dbReference type="GO" id="GO:0043386">
    <property type="term" value="P:mycotoxin biosynthetic process"/>
    <property type="evidence" value="ECO:0007669"/>
    <property type="project" value="UniProtKB-ARBA"/>
</dbReference>
<reference evidence="7 8" key="1">
    <citation type="journal article" date="2015" name="Mol. Plant Microbe Interact.">
        <title>Genome, transcriptome, and functional analyses of Penicillium expansum provide new insights into secondary metabolism and pathogenicity.</title>
        <authorList>
            <person name="Ballester A.R."/>
            <person name="Marcet-Houben M."/>
            <person name="Levin E."/>
            <person name="Sela N."/>
            <person name="Selma-Lazaro C."/>
            <person name="Carmona L."/>
            <person name="Wisniewski M."/>
            <person name="Droby S."/>
            <person name="Gonzalez-Candelas L."/>
            <person name="Gabaldon T."/>
        </authorList>
    </citation>
    <scope>NUCLEOTIDE SEQUENCE [LARGE SCALE GENOMIC DNA]</scope>
    <source>
        <strain evidence="7 8">MD-8</strain>
    </source>
</reference>
<dbReference type="EMBL" id="JQFZ01000250">
    <property type="protein sequence ID" value="KGO53479.1"/>
    <property type="molecule type" value="Genomic_DNA"/>
</dbReference>
<dbReference type="PROSITE" id="PS00444">
    <property type="entry name" value="POLYPRENYL_SYNTHASE_2"/>
    <property type="match status" value="1"/>
</dbReference>
<keyword evidence="8" id="KW-1185">Reference proteome</keyword>
<keyword evidence="4" id="KW-0460">Magnesium</keyword>
<dbReference type="VEuPathDB" id="FungiDB:PEXP_068400"/>
<dbReference type="SUPFAM" id="SSF48576">
    <property type="entry name" value="Terpenoid synthases"/>
    <property type="match status" value="1"/>
</dbReference>
<comment type="pathway">
    <text evidence="1">Secondary metabolite biosynthesis.</text>
</comment>
<evidence type="ECO:0000256" key="5">
    <source>
        <dbReference type="RuleBase" id="RU004466"/>
    </source>
</evidence>
<dbReference type="SFLD" id="SFLDS00005">
    <property type="entry name" value="Isoprenoid_Synthase_Type_I"/>
    <property type="match status" value="1"/>
</dbReference>
<proteinExistence type="inferred from homology"/>
<feature type="region of interest" description="Disordered" evidence="6">
    <location>
        <begin position="1"/>
        <end position="60"/>
    </location>
</feature>
<protein>
    <submittedName>
        <fullName evidence="7">Terpenoid synthase</fullName>
    </submittedName>
</protein>
<evidence type="ECO:0000256" key="2">
    <source>
        <dbReference type="ARBA" id="ARBA00022679"/>
    </source>
</evidence>
<dbReference type="GO" id="GO:0046165">
    <property type="term" value="P:alcohol biosynthetic process"/>
    <property type="evidence" value="ECO:0007669"/>
    <property type="project" value="UniProtKB-ARBA"/>
</dbReference>
<dbReference type="HOGENOM" id="CLU_014015_6_0_1"/>
<sequence>MNSNPFQPPSPVPPRTSSANATNGNGSPSHRSKLSVTDEEPTKTTHRRNKSSVDGTKYKDGTWSSKNDEILMGPYDYVAEHPGKDIRRQLIHAFNAWLQVPPASLAIITEVVTMLHTSSLLIDDVEDSSVLRRGIPVAHNIFGTAQTINSANYVYFLALQEVQQLNNPTAIDIYVQEMLNLHRGQGMDLFWRDTLTCPTEDEYLEMVGNKTGGLFRLAVKLMQAESTTGKDCVALVNVMGLIFQICDDYLNLSNTVYTENKGFCEDLTEGKFSFPIIHSIRSNPSNRQLINILKQNTKDAEVKRYAVQYMKNTGSFAHTSRVVADLRDQAFALIEKIDAAPKINGAGDGQMVRAIVEKIVESTLSDSNAH</sequence>
<feature type="compositionally biased region" description="Polar residues" evidence="6">
    <location>
        <begin position="19"/>
        <end position="29"/>
    </location>
</feature>
<evidence type="ECO:0000256" key="6">
    <source>
        <dbReference type="SAM" id="MobiDB-lite"/>
    </source>
</evidence>
<dbReference type="GO" id="GO:0004659">
    <property type="term" value="F:prenyltransferase activity"/>
    <property type="evidence" value="ECO:0007669"/>
    <property type="project" value="InterPro"/>
</dbReference>
<evidence type="ECO:0000256" key="1">
    <source>
        <dbReference type="ARBA" id="ARBA00005179"/>
    </source>
</evidence>
<dbReference type="PANTHER" id="PTHR12001">
    <property type="entry name" value="GERANYLGERANYL PYROPHOSPHATE SYNTHASE"/>
    <property type="match status" value="1"/>
</dbReference>
<dbReference type="InterPro" id="IPR033749">
    <property type="entry name" value="Polyprenyl_synt_CS"/>
</dbReference>
<evidence type="ECO:0000256" key="3">
    <source>
        <dbReference type="ARBA" id="ARBA00022723"/>
    </source>
</evidence>
<feature type="compositionally biased region" description="Pro residues" evidence="6">
    <location>
        <begin position="1"/>
        <end position="14"/>
    </location>
</feature>
<dbReference type="GO" id="GO:0008299">
    <property type="term" value="P:isoprenoid biosynthetic process"/>
    <property type="evidence" value="ECO:0007669"/>
    <property type="project" value="InterPro"/>
</dbReference>
<dbReference type="RefSeq" id="XP_016596081.1">
    <property type="nucleotide sequence ID" value="XM_016743359.1"/>
</dbReference>
<evidence type="ECO:0000313" key="8">
    <source>
        <dbReference type="Proteomes" id="UP000030143"/>
    </source>
</evidence>
<evidence type="ECO:0000313" key="7">
    <source>
        <dbReference type="EMBL" id="KGO53479.1"/>
    </source>
</evidence>
<dbReference type="PhylomeDB" id="A0A0A2KK97"/>
<dbReference type="PROSITE" id="PS00723">
    <property type="entry name" value="POLYPRENYL_SYNTHASE_1"/>
    <property type="match status" value="1"/>
</dbReference>
<keyword evidence="3" id="KW-0479">Metal-binding</keyword>